<name>A0ABV6N8K6_9PSEU</name>
<gene>
    <name evidence="1" type="ORF">ACFFH7_45805</name>
</gene>
<proteinExistence type="predicted"/>
<protein>
    <submittedName>
        <fullName evidence="1">Uncharacterized protein</fullName>
    </submittedName>
</protein>
<dbReference type="Proteomes" id="UP001589810">
    <property type="component" value="Unassembled WGS sequence"/>
</dbReference>
<evidence type="ECO:0000313" key="1">
    <source>
        <dbReference type="EMBL" id="MFC0548893.1"/>
    </source>
</evidence>
<comment type="caution">
    <text evidence="1">The sequence shown here is derived from an EMBL/GenBank/DDBJ whole genome shotgun (WGS) entry which is preliminary data.</text>
</comment>
<accession>A0ABV6N8K6</accession>
<keyword evidence="2" id="KW-1185">Reference proteome</keyword>
<reference evidence="1 2" key="1">
    <citation type="submission" date="2024-09" db="EMBL/GenBank/DDBJ databases">
        <authorList>
            <person name="Sun Q."/>
            <person name="Mori K."/>
        </authorList>
    </citation>
    <scope>NUCLEOTIDE SEQUENCE [LARGE SCALE GENOMIC DNA]</scope>
    <source>
        <strain evidence="1 2">TBRC 1432</strain>
    </source>
</reference>
<sequence length="209" mass="22448">MGHVFARLTGFGMTLIPIWPYTFDRVEHRPGSVKVTRWAGDTAHTAVVTGPADVELTGAESPGEVVEVLTGPAGSVWRIETSPFTIDWPEGFSIDSPPADDNSSPFLLFGPAGSAIYLQGPYRRDRIPPLTQLAGPGQTLVDQQSAAAFDAVELEYEQGGNTWRQTHHLVDLGDERLVITAQTPATHGIQVRAAAELMARSVTATRSAS</sequence>
<dbReference type="RefSeq" id="WP_273940520.1">
    <property type="nucleotide sequence ID" value="NZ_CP097263.1"/>
</dbReference>
<dbReference type="EMBL" id="JBHLUD010000020">
    <property type="protein sequence ID" value="MFC0548893.1"/>
    <property type="molecule type" value="Genomic_DNA"/>
</dbReference>
<organism evidence="1 2">
    <name type="scientific">Kutzneria chonburiensis</name>
    <dbReference type="NCBI Taxonomy" id="1483604"/>
    <lineage>
        <taxon>Bacteria</taxon>
        <taxon>Bacillati</taxon>
        <taxon>Actinomycetota</taxon>
        <taxon>Actinomycetes</taxon>
        <taxon>Pseudonocardiales</taxon>
        <taxon>Pseudonocardiaceae</taxon>
        <taxon>Kutzneria</taxon>
    </lineage>
</organism>
<evidence type="ECO:0000313" key="2">
    <source>
        <dbReference type="Proteomes" id="UP001589810"/>
    </source>
</evidence>